<protein>
    <submittedName>
        <fullName evidence="1">Uncharacterized protein</fullName>
    </submittedName>
</protein>
<organism evidence="1 2">
    <name type="scientific">Thalassospira profundimaris</name>
    <dbReference type="NCBI Taxonomy" id="502049"/>
    <lineage>
        <taxon>Bacteria</taxon>
        <taxon>Pseudomonadati</taxon>
        <taxon>Pseudomonadota</taxon>
        <taxon>Alphaproteobacteria</taxon>
        <taxon>Rhodospirillales</taxon>
        <taxon>Thalassospiraceae</taxon>
        <taxon>Thalassospira</taxon>
    </lineage>
</organism>
<reference evidence="1 2" key="1">
    <citation type="submission" date="2014-07" db="EMBL/GenBank/DDBJ databases">
        <title>Draft genome sequence of Thalassospira profundimaris 35.</title>
        <authorList>
            <person name="Lai Q."/>
            <person name="Shao Z."/>
        </authorList>
    </citation>
    <scope>NUCLEOTIDE SEQUENCE [LARGE SCALE GENOMIC DNA]</scope>
    <source>
        <strain evidence="1 2">35</strain>
    </source>
</reference>
<dbReference type="Proteomes" id="UP000253226">
    <property type="component" value="Unassembled WGS sequence"/>
</dbReference>
<name>A0A367WHF7_9PROT</name>
<dbReference type="EMBL" id="JPWF01000001">
    <property type="protein sequence ID" value="RCK39950.1"/>
    <property type="molecule type" value="Genomic_DNA"/>
</dbReference>
<dbReference type="AlphaFoldDB" id="A0A367WHF7"/>
<evidence type="ECO:0000313" key="1">
    <source>
        <dbReference type="EMBL" id="RCK39950.1"/>
    </source>
</evidence>
<gene>
    <name evidence="1" type="ORF">TH19_02635</name>
</gene>
<sequence>MPEDIGAFRAQKNPDRHEWVRAEAFLPLFSDFLRGRKPVDKSHDAQTIRPDFPDVKHQTIRISAQLGAFSKPVAVRVILTQW</sequence>
<comment type="caution">
    <text evidence="1">The sequence shown here is derived from an EMBL/GenBank/DDBJ whole genome shotgun (WGS) entry which is preliminary data.</text>
</comment>
<accession>A0A367WHF7</accession>
<proteinExistence type="predicted"/>
<evidence type="ECO:0000313" key="2">
    <source>
        <dbReference type="Proteomes" id="UP000253226"/>
    </source>
</evidence>